<keyword evidence="4 6" id="KW-0378">Hydrolase</keyword>
<dbReference type="InterPro" id="IPR014729">
    <property type="entry name" value="Rossmann-like_a/b/a_fold"/>
</dbReference>
<comment type="cofactor">
    <cofactor evidence="1">
        <name>Mg(2+)</name>
        <dbReference type="ChEBI" id="CHEBI:18420"/>
    </cofactor>
</comment>
<dbReference type="SUPFAM" id="SSF55811">
    <property type="entry name" value="Nudix"/>
    <property type="match status" value="1"/>
</dbReference>
<sequence>MKQPSSANGRFDFLVFIGRFQPFHKGHQQVLMHALEQAERLIVLVGSSHQPRTSRNPWSFAEREQFIRASCPPQAQNRVVVLPLLDELYNDQNWIRRVQETVAGVVHQYPPKIGVASPKIGLVGHGKDHTSYYLSLFPQWGAVDVAAYKAVSATALRERYFLHGEISDEFPTAVQQALQSFQAGEAYREVAEEWRFIQTYRQAWETSPYPPVFVTVDAVVIQSGHILLVERRARPGKGLWALPGGFVGQHENLLTAVLRELREETRLKVPEPVLQGSVVRSQVFDHPQRSERGRTITHAWLVNLKPDAHGLPKVKGGDDASKAFWLPLAELDPEKLFEDHFHIIKTLLG</sequence>
<organism evidence="6 7">
    <name type="scientific">Candidatus Thiothrix phosphatis</name>
    <dbReference type="NCBI Taxonomy" id="3112415"/>
    <lineage>
        <taxon>Bacteria</taxon>
        <taxon>Pseudomonadati</taxon>
        <taxon>Pseudomonadota</taxon>
        <taxon>Gammaproteobacteria</taxon>
        <taxon>Thiotrichales</taxon>
        <taxon>Thiotrichaceae</taxon>
        <taxon>Thiothrix</taxon>
    </lineage>
</organism>
<protein>
    <submittedName>
        <fullName evidence="6">Bifunctional nicotinamide-nucleotide adenylyltransferase/Nudix hydroxylase</fullName>
        <ecNumber evidence="6">2.7.7.1</ecNumber>
        <ecNumber evidence="6">3.6.1.-</ecNumber>
    </submittedName>
</protein>
<feature type="domain" description="Nudix hydrolase" evidence="5">
    <location>
        <begin position="211"/>
        <end position="349"/>
    </location>
</feature>
<keyword evidence="7" id="KW-1185">Reference proteome</keyword>
<dbReference type="Pfam" id="PF00293">
    <property type="entry name" value="NUDIX"/>
    <property type="match status" value="1"/>
</dbReference>
<dbReference type="RefSeq" id="WP_324692666.1">
    <property type="nucleotide sequence ID" value="NZ_JAYMYJ010000005.1"/>
</dbReference>
<dbReference type="PANTHER" id="PTHR21342:SF0">
    <property type="entry name" value="BIFUNCTIONAL NMN ADENYLYLTRANSFERASE_NUDIX HYDROLASE"/>
    <property type="match status" value="1"/>
</dbReference>
<proteinExistence type="predicted"/>
<evidence type="ECO:0000256" key="1">
    <source>
        <dbReference type="ARBA" id="ARBA00001946"/>
    </source>
</evidence>
<dbReference type="Pfam" id="PF01467">
    <property type="entry name" value="CTP_transf_like"/>
    <property type="match status" value="1"/>
</dbReference>
<dbReference type="InterPro" id="IPR004821">
    <property type="entry name" value="Cyt_trans-like"/>
</dbReference>
<gene>
    <name evidence="6" type="ORF">VSS37_00625</name>
</gene>
<comment type="caution">
    <text evidence="6">The sequence shown here is derived from an EMBL/GenBank/DDBJ whole genome shotgun (WGS) entry which is preliminary data.</text>
</comment>
<evidence type="ECO:0000256" key="2">
    <source>
        <dbReference type="ARBA" id="ARBA00022679"/>
    </source>
</evidence>
<dbReference type="NCBIfam" id="NF003788">
    <property type="entry name" value="PRK05379.1-5"/>
    <property type="match status" value="1"/>
</dbReference>
<accession>A0ABU6CRL7</accession>
<dbReference type="InterPro" id="IPR015797">
    <property type="entry name" value="NUDIX_hydrolase-like_dom_sf"/>
</dbReference>
<evidence type="ECO:0000313" key="6">
    <source>
        <dbReference type="EMBL" id="MEB4589471.1"/>
    </source>
</evidence>
<evidence type="ECO:0000313" key="7">
    <source>
        <dbReference type="Proteomes" id="UP001308005"/>
    </source>
</evidence>
<dbReference type="InterPro" id="IPR000086">
    <property type="entry name" value="NUDIX_hydrolase_dom"/>
</dbReference>
<dbReference type="GO" id="GO:0000309">
    <property type="term" value="F:nicotinamide-nucleotide adenylyltransferase activity"/>
    <property type="evidence" value="ECO:0007669"/>
    <property type="project" value="UniProtKB-EC"/>
</dbReference>
<dbReference type="EC" id="3.6.1.-" evidence="6"/>
<dbReference type="Gene3D" id="3.90.79.10">
    <property type="entry name" value="Nucleoside Triphosphate Pyrophosphohydrolase"/>
    <property type="match status" value="1"/>
</dbReference>
<dbReference type="NCBIfam" id="NF003786">
    <property type="entry name" value="PRK05379.1-2"/>
    <property type="match status" value="1"/>
</dbReference>
<name>A0ABU6CRL7_9GAMM</name>
<dbReference type="InterPro" id="IPR020084">
    <property type="entry name" value="NUDIX_hydrolase_CS"/>
</dbReference>
<dbReference type="Proteomes" id="UP001308005">
    <property type="component" value="Unassembled WGS sequence"/>
</dbReference>
<evidence type="ECO:0000256" key="4">
    <source>
        <dbReference type="ARBA" id="ARBA00022801"/>
    </source>
</evidence>
<dbReference type="CDD" id="cd18873">
    <property type="entry name" value="NUDIX_NadM_like"/>
    <property type="match status" value="1"/>
</dbReference>
<dbReference type="GO" id="GO:0016787">
    <property type="term" value="F:hydrolase activity"/>
    <property type="evidence" value="ECO:0007669"/>
    <property type="project" value="UniProtKB-KW"/>
</dbReference>
<dbReference type="NCBIfam" id="TIGR00125">
    <property type="entry name" value="cyt_tran_rel"/>
    <property type="match status" value="1"/>
</dbReference>
<reference evidence="7" key="1">
    <citation type="submission" date="2023-07" db="EMBL/GenBank/DDBJ databases">
        <title>The carbon used by Thiothrix.</title>
        <authorList>
            <person name="Chen L."/>
        </authorList>
    </citation>
    <scope>NUCLEOTIDE SEQUENCE [LARGE SCALE GENOMIC DNA]</scope>
</reference>
<dbReference type="EMBL" id="JAYMYJ010000005">
    <property type="protein sequence ID" value="MEB4589471.1"/>
    <property type="molecule type" value="Genomic_DNA"/>
</dbReference>
<dbReference type="Gene3D" id="3.40.50.620">
    <property type="entry name" value="HUPs"/>
    <property type="match status" value="1"/>
</dbReference>
<dbReference type="PROSITE" id="PS00893">
    <property type="entry name" value="NUDIX_BOX"/>
    <property type="match status" value="1"/>
</dbReference>
<dbReference type="NCBIfam" id="NF003791">
    <property type="entry name" value="PRK05379.2-3"/>
    <property type="match status" value="1"/>
</dbReference>
<dbReference type="PANTHER" id="PTHR21342">
    <property type="entry name" value="PHOSPHOPANTETHEINE ADENYLYLTRANSFERASE"/>
    <property type="match status" value="1"/>
</dbReference>
<keyword evidence="3 6" id="KW-0548">Nucleotidyltransferase</keyword>
<dbReference type="EC" id="2.7.7.1" evidence="6"/>
<evidence type="ECO:0000259" key="5">
    <source>
        <dbReference type="PROSITE" id="PS51462"/>
    </source>
</evidence>
<keyword evidence="2 6" id="KW-0808">Transferase</keyword>
<dbReference type="PROSITE" id="PS51462">
    <property type="entry name" value="NUDIX"/>
    <property type="match status" value="1"/>
</dbReference>
<evidence type="ECO:0000256" key="3">
    <source>
        <dbReference type="ARBA" id="ARBA00022695"/>
    </source>
</evidence>
<dbReference type="SUPFAM" id="SSF52374">
    <property type="entry name" value="Nucleotidylyl transferase"/>
    <property type="match status" value="1"/>
</dbReference>